<keyword evidence="5" id="KW-0663">Pyridoxal phosphate</keyword>
<dbReference type="InterPro" id="IPR003808">
    <property type="entry name" value="Fe-S_metab-assoc_dom"/>
</dbReference>
<dbReference type="Gene3D" id="3.90.1010.10">
    <property type="match status" value="1"/>
</dbReference>
<dbReference type="OrthoDB" id="9808002at2"/>
<dbReference type="Pfam" id="PF00266">
    <property type="entry name" value="Aminotran_5"/>
    <property type="match status" value="1"/>
</dbReference>
<dbReference type="Pfam" id="PF02657">
    <property type="entry name" value="SufE"/>
    <property type="match status" value="1"/>
</dbReference>
<comment type="similarity">
    <text evidence="2">Belongs to the class-V pyridoxal-phosphate-dependent aminotransferase family. Csd subfamily.</text>
</comment>
<gene>
    <name evidence="9" type="ORF">ND2E_3555</name>
</gene>
<evidence type="ECO:0000256" key="1">
    <source>
        <dbReference type="ARBA" id="ARBA00001933"/>
    </source>
</evidence>
<dbReference type="InterPro" id="IPR015421">
    <property type="entry name" value="PyrdxlP-dep_Trfase_major"/>
</dbReference>
<dbReference type="PANTHER" id="PTHR43586:SF8">
    <property type="entry name" value="CYSTEINE DESULFURASE 1, CHLOROPLASTIC"/>
    <property type="match status" value="1"/>
</dbReference>
<dbReference type="NCBIfam" id="TIGR01979">
    <property type="entry name" value="sufS"/>
    <property type="match status" value="1"/>
</dbReference>
<comment type="cofactor">
    <cofactor evidence="1">
        <name>pyridoxal 5'-phosphate</name>
        <dbReference type="ChEBI" id="CHEBI:597326"/>
    </cofactor>
</comment>
<dbReference type="InterPro" id="IPR020578">
    <property type="entry name" value="Aminotrans_V_PyrdxlP_BS"/>
</dbReference>
<dbReference type="EMBL" id="JQED01000037">
    <property type="protein sequence ID" value="KGJ89999.1"/>
    <property type="molecule type" value="Genomic_DNA"/>
</dbReference>
<comment type="catalytic activity">
    <reaction evidence="6">
        <text>(sulfur carrier)-H + L-cysteine = (sulfur carrier)-SH + L-alanine</text>
        <dbReference type="Rhea" id="RHEA:43892"/>
        <dbReference type="Rhea" id="RHEA-COMP:14737"/>
        <dbReference type="Rhea" id="RHEA-COMP:14739"/>
        <dbReference type="ChEBI" id="CHEBI:29917"/>
        <dbReference type="ChEBI" id="CHEBI:35235"/>
        <dbReference type="ChEBI" id="CHEBI:57972"/>
        <dbReference type="ChEBI" id="CHEBI:64428"/>
        <dbReference type="EC" id="2.8.1.7"/>
    </reaction>
</comment>
<dbReference type="InterPro" id="IPR000192">
    <property type="entry name" value="Aminotrans_V_dom"/>
</dbReference>
<accession>A0A099KGT2</accession>
<dbReference type="CDD" id="cd06453">
    <property type="entry name" value="SufS_like"/>
    <property type="match status" value="1"/>
</dbReference>
<dbReference type="Proteomes" id="UP000029843">
    <property type="component" value="Unassembled WGS sequence"/>
</dbReference>
<dbReference type="Gene3D" id="3.40.640.10">
    <property type="entry name" value="Type I PLP-dependent aspartate aminotransferase-like (Major domain)"/>
    <property type="match status" value="1"/>
</dbReference>
<evidence type="ECO:0000256" key="4">
    <source>
        <dbReference type="ARBA" id="ARBA00022679"/>
    </source>
</evidence>
<keyword evidence="4 9" id="KW-0808">Transferase</keyword>
<evidence type="ECO:0000256" key="6">
    <source>
        <dbReference type="ARBA" id="ARBA00050776"/>
    </source>
</evidence>
<sequence>MNIFTPHLFRQQFPLIESHGNSLIEKGALVPSLVYFDNAATTQKPQRVIDCQQHYYQNINANVHRASHQLSTKATFAFEKARSLVQGFIGAKSVKEIIWTKGATESINIIVQSLARNTLLPGDEIALCVSEHHANIVPWQIVAEQTGAVIKVIPITDHGYLDIEQIDNIIGEKTKFVACAHISNVLGRINPIEQVIAKAKAVGAITIVDGSQAVAHLTIDVQSLDCDFYVFSAHKMYGPTGIGVLYGKRALLEKMSPYQAGGEMIKTVSFTQGTTFNSLPFKFEAGTPNIASVIAFAESISFLSPYLADASHAYKFFEQKLVQHCYQALANIEQVNFIAKGTPDIGVIAFTLTGHHNHDIAMSLDTEGIAIRSGHHCAMPLMTHLHIDGCLRVSLSAYNTIAEIDYFIACLKKILLEEPFSQSDEQAMKEELSGPSLKEMEDIITIFTKTKGWDSRHREIMLLGKKLPRLNKTLRNDNTLITGCESLAWLKSECSAQGIYSFTGDSDAKIIRGLLVIVLAALNNKTAEQIHQFNINDYFETLGLMQHLSPSRGNGVLAIVEKIRVLAQL</sequence>
<dbReference type="SUPFAM" id="SSF53383">
    <property type="entry name" value="PLP-dependent transferases"/>
    <property type="match status" value="1"/>
</dbReference>
<evidence type="ECO:0000259" key="7">
    <source>
        <dbReference type="Pfam" id="PF00266"/>
    </source>
</evidence>
<dbReference type="PANTHER" id="PTHR43586">
    <property type="entry name" value="CYSTEINE DESULFURASE"/>
    <property type="match status" value="1"/>
</dbReference>
<evidence type="ECO:0000256" key="2">
    <source>
        <dbReference type="ARBA" id="ARBA00010447"/>
    </source>
</evidence>
<dbReference type="InterPro" id="IPR015422">
    <property type="entry name" value="PyrdxlP-dep_Trfase_small"/>
</dbReference>
<evidence type="ECO:0000256" key="5">
    <source>
        <dbReference type="ARBA" id="ARBA00022898"/>
    </source>
</evidence>
<dbReference type="SUPFAM" id="SSF82649">
    <property type="entry name" value="SufE/NifU"/>
    <property type="match status" value="1"/>
</dbReference>
<dbReference type="GO" id="GO:0031071">
    <property type="term" value="F:cysteine desulfurase activity"/>
    <property type="evidence" value="ECO:0007669"/>
    <property type="project" value="UniProtKB-EC"/>
</dbReference>
<feature type="domain" description="Aminotransferase class V" evidence="7">
    <location>
        <begin position="34"/>
        <end position="407"/>
    </location>
</feature>
<organism evidence="9 10">
    <name type="scientific">Colwellia psychrerythraea</name>
    <name type="common">Vibrio psychroerythus</name>
    <dbReference type="NCBI Taxonomy" id="28229"/>
    <lineage>
        <taxon>Bacteria</taxon>
        <taxon>Pseudomonadati</taxon>
        <taxon>Pseudomonadota</taxon>
        <taxon>Gammaproteobacteria</taxon>
        <taxon>Alteromonadales</taxon>
        <taxon>Colwelliaceae</taxon>
        <taxon>Colwellia</taxon>
    </lineage>
</organism>
<reference evidence="9 10" key="1">
    <citation type="submission" date="2014-08" db="EMBL/GenBank/DDBJ databases">
        <title>Genomic and Phenotypic Diversity of Colwellia psychrerythraea strains from Disparate Marine Basins.</title>
        <authorList>
            <person name="Techtmann S.M."/>
            <person name="Stelling S.C."/>
            <person name="Utturkar S.M."/>
            <person name="Alshibli N."/>
            <person name="Harris A."/>
            <person name="Brown S.D."/>
            <person name="Hazen T.C."/>
        </authorList>
    </citation>
    <scope>NUCLEOTIDE SEQUENCE [LARGE SCALE GENOMIC DNA]</scope>
    <source>
        <strain evidence="9 10">ND2E</strain>
    </source>
</reference>
<dbReference type="Gene3D" id="3.90.1150.10">
    <property type="entry name" value="Aspartate Aminotransferase, domain 1"/>
    <property type="match status" value="1"/>
</dbReference>
<evidence type="ECO:0000313" key="9">
    <source>
        <dbReference type="EMBL" id="KGJ89999.1"/>
    </source>
</evidence>
<dbReference type="PATRIC" id="fig|28229.4.peg.2706"/>
<dbReference type="GO" id="GO:0030170">
    <property type="term" value="F:pyridoxal phosphate binding"/>
    <property type="evidence" value="ECO:0007669"/>
    <property type="project" value="InterPro"/>
</dbReference>
<protein>
    <recommendedName>
        <fullName evidence="3">cysteine desulfurase</fullName>
        <ecNumber evidence="3">2.8.1.7</ecNumber>
    </recommendedName>
</protein>
<evidence type="ECO:0000256" key="3">
    <source>
        <dbReference type="ARBA" id="ARBA00012239"/>
    </source>
</evidence>
<dbReference type="InterPro" id="IPR015424">
    <property type="entry name" value="PyrdxlP-dep_Trfase"/>
</dbReference>
<feature type="domain" description="Fe-S metabolism associated" evidence="8">
    <location>
        <begin position="447"/>
        <end position="564"/>
    </location>
</feature>
<comment type="caution">
    <text evidence="9">The sequence shown here is derived from an EMBL/GenBank/DDBJ whole genome shotgun (WGS) entry which is preliminary data.</text>
</comment>
<dbReference type="RefSeq" id="WP_033094400.1">
    <property type="nucleotide sequence ID" value="NZ_JQED01000037.1"/>
</dbReference>
<proteinExistence type="inferred from homology"/>
<dbReference type="GO" id="GO:0006534">
    <property type="term" value="P:cysteine metabolic process"/>
    <property type="evidence" value="ECO:0007669"/>
    <property type="project" value="InterPro"/>
</dbReference>
<dbReference type="InterPro" id="IPR010970">
    <property type="entry name" value="Cys_dSase_SufS"/>
</dbReference>
<dbReference type="PROSITE" id="PS00595">
    <property type="entry name" value="AA_TRANSFER_CLASS_5"/>
    <property type="match status" value="1"/>
</dbReference>
<dbReference type="AlphaFoldDB" id="A0A099KGT2"/>
<name>A0A099KGT2_COLPS</name>
<dbReference type="EC" id="2.8.1.7" evidence="3"/>
<evidence type="ECO:0000313" key="10">
    <source>
        <dbReference type="Proteomes" id="UP000029843"/>
    </source>
</evidence>
<evidence type="ECO:0000259" key="8">
    <source>
        <dbReference type="Pfam" id="PF02657"/>
    </source>
</evidence>